<reference evidence="1 2" key="1">
    <citation type="submission" date="2020-02" db="EMBL/GenBank/DDBJ databases">
        <title>Fructobacillus sp. isolated from paper mulberry of Taiwan.</title>
        <authorList>
            <person name="Lin S.-T."/>
        </authorList>
    </citation>
    <scope>NUCLEOTIDE SEQUENCE [LARGE SCALE GENOMIC DNA]</scope>
    <source>
        <strain evidence="1 2">S1-1</strain>
    </source>
</reference>
<comment type="caution">
    <text evidence="1">The sequence shown here is derived from an EMBL/GenBank/DDBJ whole genome shotgun (WGS) entry which is preliminary data.</text>
</comment>
<sequence>MLDKKFNQIDMLESFTLPVIVTGTLKEINGIQGVSSEKSASGIIMRENGKTTLEINDYPIDQNSSSQNGEVKFVDSDENGGIWYARSWNGELNFVIRKYLCTGSGLYAGENQFGAKTSKWEILDFSIQKKLPEKNEFDVAEIDITNLKFWFKIFRISQELSDVPTLDFKNLIYKNKKFTLKIIAKKWSKTERYSLNKRVSLVVKLFFEERQSRAFIFDLSTTIRNFFQIVMGDNLGIQKILLNKSDKDENGEMITDSDNAENWFASQSVLSEEDFSEKNQYPINYFDIKDN</sequence>
<accession>A0ABS5QWN1</accession>
<evidence type="ECO:0000313" key="2">
    <source>
        <dbReference type="Proteomes" id="UP001519503"/>
    </source>
</evidence>
<protein>
    <submittedName>
        <fullName evidence="1">Uncharacterized protein</fullName>
    </submittedName>
</protein>
<dbReference type="EMBL" id="JAAMFL010000004">
    <property type="protein sequence ID" value="MBS9337342.1"/>
    <property type="molecule type" value="Genomic_DNA"/>
</dbReference>
<proteinExistence type="predicted"/>
<dbReference type="Proteomes" id="UP001519503">
    <property type="component" value="Unassembled WGS sequence"/>
</dbReference>
<name>A0ABS5QWN1_9LACO</name>
<gene>
    <name evidence="1" type="ORF">G6R30_02550</name>
</gene>
<organism evidence="1 2">
    <name type="scientific">Fructobacillus parabroussonetiae</name>
    <dbReference type="NCBI Taxonomy" id="2713174"/>
    <lineage>
        <taxon>Bacteria</taxon>
        <taxon>Bacillati</taxon>
        <taxon>Bacillota</taxon>
        <taxon>Bacilli</taxon>
        <taxon>Lactobacillales</taxon>
        <taxon>Lactobacillaceae</taxon>
        <taxon>Fructobacillus</taxon>
    </lineage>
</organism>
<keyword evidence="2" id="KW-1185">Reference proteome</keyword>
<dbReference type="RefSeq" id="WP_213821169.1">
    <property type="nucleotide sequence ID" value="NZ_JAAMFL010000004.1"/>
</dbReference>
<evidence type="ECO:0000313" key="1">
    <source>
        <dbReference type="EMBL" id="MBS9337342.1"/>
    </source>
</evidence>